<keyword evidence="11" id="KW-0407">Ion channel</keyword>
<keyword evidence="5 13" id="KW-0812">Transmembrane</keyword>
<dbReference type="Proteomes" id="UP001562159">
    <property type="component" value="Unassembled WGS sequence"/>
</dbReference>
<accession>A0ABV4ARE6</accession>
<feature type="transmembrane region" description="Helical" evidence="13">
    <location>
        <begin position="117"/>
        <end position="138"/>
    </location>
</feature>
<evidence type="ECO:0000256" key="8">
    <source>
        <dbReference type="ARBA" id="ARBA00022989"/>
    </source>
</evidence>
<keyword evidence="9" id="KW-0406">Ion transport</keyword>
<comment type="catalytic activity">
    <reaction evidence="12">
        <text>K(+)(in) = K(+)(out)</text>
        <dbReference type="Rhea" id="RHEA:29463"/>
        <dbReference type="ChEBI" id="CHEBI:29103"/>
    </reaction>
</comment>
<evidence type="ECO:0000256" key="3">
    <source>
        <dbReference type="ARBA" id="ARBA00022448"/>
    </source>
</evidence>
<evidence type="ECO:0000313" key="15">
    <source>
        <dbReference type="Proteomes" id="UP001562159"/>
    </source>
</evidence>
<evidence type="ECO:0000256" key="1">
    <source>
        <dbReference type="ARBA" id="ARBA00004141"/>
    </source>
</evidence>
<keyword evidence="3" id="KW-0813">Transport</keyword>
<feature type="transmembrane region" description="Helical" evidence="13">
    <location>
        <begin position="12"/>
        <end position="32"/>
    </location>
</feature>
<keyword evidence="8 13" id="KW-1133">Transmembrane helix</keyword>
<protein>
    <submittedName>
        <fullName evidence="14">TMEM175 family protein</fullName>
    </submittedName>
</protein>
<dbReference type="Pfam" id="PF06736">
    <property type="entry name" value="TMEM175"/>
    <property type="match status" value="1"/>
</dbReference>
<evidence type="ECO:0000256" key="12">
    <source>
        <dbReference type="ARBA" id="ARBA00034430"/>
    </source>
</evidence>
<dbReference type="PANTHER" id="PTHR31462:SF5">
    <property type="entry name" value="ENDOSOMAL_LYSOSOMAL PROTON CHANNEL TMEM175"/>
    <property type="match status" value="1"/>
</dbReference>
<evidence type="ECO:0000256" key="11">
    <source>
        <dbReference type="ARBA" id="ARBA00023303"/>
    </source>
</evidence>
<evidence type="ECO:0000256" key="9">
    <source>
        <dbReference type="ARBA" id="ARBA00023065"/>
    </source>
</evidence>
<evidence type="ECO:0000256" key="7">
    <source>
        <dbReference type="ARBA" id="ARBA00022958"/>
    </source>
</evidence>
<comment type="subcellular location">
    <subcellularLocation>
        <location evidence="1">Membrane</location>
        <topology evidence="1">Multi-pass membrane protein</topology>
    </subcellularLocation>
</comment>
<gene>
    <name evidence="14" type="ORF">AB7878_10655</name>
</gene>
<keyword evidence="15" id="KW-1185">Reference proteome</keyword>
<evidence type="ECO:0000256" key="6">
    <source>
        <dbReference type="ARBA" id="ARBA00022826"/>
    </source>
</evidence>
<evidence type="ECO:0000256" key="2">
    <source>
        <dbReference type="ARBA" id="ARBA00006920"/>
    </source>
</evidence>
<reference evidence="14 15" key="1">
    <citation type="submission" date="2024-07" db="EMBL/GenBank/DDBJ databases">
        <title>Molecular mechanisms and environmental adaptations of flagellar loss and biofilm growth of Rhodanobacter under environmental stress.</title>
        <authorList>
            <person name="Chen M."/>
        </authorList>
    </citation>
    <scope>NUCLEOTIDE SEQUENCE [LARGE SCALE GENOMIC DNA]</scope>
    <source>
        <strain evidence="14 15">RS22</strain>
    </source>
</reference>
<keyword evidence="6" id="KW-0631">Potassium channel</keyword>
<evidence type="ECO:0000256" key="13">
    <source>
        <dbReference type="SAM" id="Phobius"/>
    </source>
</evidence>
<feature type="transmembrane region" description="Helical" evidence="13">
    <location>
        <begin position="91"/>
        <end position="111"/>
    </location>
</feature>
<comment type="similarity">
    <text evidence="2">Belongs to the TMEM175 family.</text>
</comment>
<proteinExistence type="inferred from homology"/>
<sequence>MSQGTQQLERLKAFSDAVFAIAITLLVIEVHVPRLDTLDDTAYLAALAHLIPSFMGFMLSFLTIGALWIAHHRLFGVLDGYEPRLMWPNMLLLMVIAFMPFATALMSSNPLARVPEMFYSATLLAAGLLQLLLFQLALRPGRVRAGVPPEEVNALRWRALTLPTAATAALLAAPHMPGNNNFFLLTIPLLARVYAAIGRRRALRRMSAVAAD</sequence>
<dbReference type="InterPro" id="IPR010617">
    <property type="entry name" value="TMEM175-like"/>
</dbReference>
<evidence type="ECO:0000256" key="10">
    <source>
        <dbReference type="ARBA" id="ARBA00023136"/>
    </source>
</evidence>
<dbReference type="EMBL" id="JBGBPY010000001">
    <property type="protein sequence ID" value="MEY2182877.1"/>
    <property type="molecule type" value="Genomic_DNA"/>
</dbReference>
<dbReference type="PANTHER" id="PTHR31462">
    <property type="entry name" value="ENDOSOMAL/LYSOSOMAL POTASSIUM CHANNEL TMEM175"/>
    <property type="match status" value="1"/>
</dbReference>
<comment type="caution">
    <text evidence="14">The sequence shown here is derived from an EMBL/GenBank/DDBJ whole genome shotgun (WGS) entry which is preliminary data.</text>
</comment>
<keyword evidence="4" id="KW-0633">Potassium transport</keyword>
<feature type="transmembrane region" description="Helical" evidence="13">
    <location>
        <begin position="44"/>
        <end position="70"/>
    </location>
</feature>
<evidence type="ECO:0000256" key="4">
    <source>
        <dbReference type="ARBA" id="ARBA00022538"/>
    </source>
</evidence>
<evidence type="ECO:0000256" key="5">
    <source>
        <dbReference type="ARBA" id="ARBA00022692"/>
    </source>
</evidence>
<keyword evidence="7" id="KW-0630">Potassium</keyword>
<name>A0ABV4ARE6_9GAMM</name>
<organism evidence="14 15">
    <name type="scientific">Rhodanobacter humi</name>
    <dbReference type="NCBI Taxonomy" id="1888173"/>
    <lineage>
        <taxon>Bacteria</taxon>
        <taxon>Pseudomonadati</taxon>
        <taxon>Pseudomonadota</taxon>
        <taxon>Gammaproteobacteria</taxon>
        <taxon>Lysobacterales</taxon>
        <taxon>Rhodanobacteraceae</taxon>
        <taxon>Rhodanobacter</taxon>
    </lineage>
</organism>
<evidence type="ECO:0000313" key="14">
    <source>
        <dbReference type="EMBL" id="MEY2182877.1"/>
    </source>
</evidence>
<keyword evidence="10 13" id="KW-0472">Membrane</keyword>